<evidence type="ECO:0000256" key="1">
    <source>
        <dbReference type="SAM" id="MobiDB-lite"/>
    </source>
</evidence>
<dbReference type="EMBL" id="CADEAL010001879">
    <property type="protein sequence ID" value="CAB1436316.1"/>
    <property type="molecule type" value="Genomic_DNA"/>
</dbReference>
<accession>A0A9N7UT83</accession>
<gene>
    <name evidence="2" type="ORF">PLEPLA_LOCUS24348</name>
</gene>
<feature type="compositionally biased region" description="Polar residues" evidence="1">
    <location>
        <begin position="79"/>
        <end position="91"/>
    </location>
</feature>
<dbReference type="AlphaFoldDB" id="A0A9N7UT83"/>
<proteinExistence type="predicted"/>
<keyword evidence="3" id="KW-1185">Reference proteome</keyword>
<dbReference type="Proteomes" id="UP001153269">
    <property type="component" value="Unassembled WGS sequence"/>
</dbReference>
<feature type="region of interest" description="Disordered" evidence="1">
    <location>
        <begin position="73"/>
        <end position="110"/>
    </location>
</feature>
<name>A0A9N7UT83_PLEPL</name>
<evidence type="ECO:0000313" key="3">
    <source>
        <dbReference type="Proteomes" id="UP001153269"/>
    </source>
</evidence>
<reference evidence="2" key="1">
    <citation type="submission" date="2020-03" db="EMBL/GenBank/DDBJ databases">
        <authorList>
            <person name="Weist P."/>
        </authorList>
    </citation>
    <scope>NUCLEOTIDE SEQUENCE</scope>
</reference>
<protein>
    <submittedName>
        <fullName evidence="2">Uncharacterized protein</fullName>
    </submittedName>
</protein>
<evidence type="ECO:0000313" key="2">
    <source>
        <dbReference type="EMBL" id="CAB1436316.1"/>
    </source>
</evidence>
<organism evidence="2 3">
    <name type="scientific">Pleuronectes platessa</name>
    <name type="common">European plaice</name>
    <dbReference type="NCBI Taxonomy" id="8262"/>
    <lineage>
        <taxon>Eukaryota</taxon>
        <taxon>Metazoa</taxon>
        <taxon>Chordata</taxon>
        <taxon>Craniata</taxon>
        <taxon>Vertebrata</taxon>
        <taxon>Euteleostomi</taxon>
        <taxon>Actinopterygii</taxon>
        <taxon>Neopterygii</taxon>
        <taxon>Teleostei</taxon>
        <taxon>Neoteleostei</taxon>
        <taxon>Acanthomorphata</taxon>
        <taxon>Carangaria</taxon>
        <taxon>Pleuronectiformes</taxon>
        <taxon>Pleuronectoidei</taxon>
        <taxon>Pleuronectidae</taxon>
        <taxon>Pleuronectes</taxon>
    </lineage>
</organism>
<comment type="caution">
    <text evidence="2">The sequence shown here is derived from an EMBL/GenBank/DDBJ whole genome shotgun (WGS) entry which is preliminary data.</text>
</comment>
<sequence length="223" mass="26251">MRTRKKSWDQRRRERKLRMRDVIANETSEQREVRLDHLRRYRKQVRDSETPEQREVRRAYNRDKMRRVLARKKREKMVTDQQEQPLHNTGNTQRARASGGAGQGATRRNRRNVLRTWETLEEAAKRLLGDRWKYLETLMAERKSGISVAEASDMFQDEIKQGLIHVCCLCNRLLFQKSEVQLPEVKLEDTAADGFLPDHTCENFGKTSDSSCPHQDTVQLSVV</sequence>